<keyword evidence="3 4" id="KW-0012">Acyltransferase</keyword>
<keyword evidence="5" id="KW-1185">Reference proteome</keyword>
<dbReference type="HOGENOM" id="CLU_051638_1_1_12"/>
<keyword evidence="2 4" id="KW-0808">Transferase</keyword>
<dbReference type="Proteomes" id="UP000009222">
    <property type="component" value="Chromosome"/>
</dbReference>
<dbReference type="Gene3D" id="2.160.10.10">
    <property type="entry name" value="Hexapeptide repeat proteins"/>
    <property type="match status" value="1"/>
</dbReference>
<keyword evidence="1" id="KW-0028">Amino-acid biosynthesis</keyword>
<reference evidence="5" key="1">
    <citation type="submission" date="2009-12" db="EMBL/GenBank/DDBJ databases">
        <title>Complete sequence of Treponema azotonutricium strain ZAS-9.</title>
        <authorList>
            <person name="Tetu S.G."/>
            <person name="Matson E."/>
            <person name="Ren Q."/>
            <person name="Seshadri R."/>
            <person name="Elbourne L."/>
            <person name="Hassan K.A."/>
            <person name="Durkin A."/>
            <person name="Radune D."/>
            <person name="Mohamoud Y."/>
            <person name="Shay R."/>
            <person name="Jin S."/>
            <person name="Zhang X."/>
            <person name="Lucey K."/>
            <person name="Ballor N.R."/>
            <person name="Ottesen E."/>
            <person name="Rosenthal R."/>
            <person name="Allen A."/>
            <person name="Leadbetter J.R."/>
            <person name="Paulsen I.T."/>
        </authorList>
    </citation>
    <scope>NUCLEOTIDE SEQUENCE [LARGE SCALE GENOMIC DNA]</scope>
    <source>
        <strain evidence="5">ATCC BAA-888 / DSM 13862 / ZAS-9</strain>
    </source>
</reference>
<dbReference type="CDD" id="cd03354">
    <property type="entry name" value="LbH_SAT"/>
    <property type="match status" value="1"/>
</dbReference>
<protein>
    <submittedName>
        <fullName evidence="4">Serine O-acetyltransferase</fullName>
        <ecNumber evidence="4">2.3.1.30</ecNumber>
    </submittedName>
</protein>
<reference evidence="4 5" key="2">
    <citation type="journal article" date="2011" name="ISME J.">
        <title>RNA-seq reveals cooperative metabolic interactions between two termite-gut spirochete species in co-culture.</title>
        <authorList>
            <person name="Rosenthal A.Z."/>
            <person name="Matson E.G."/>
            <person name="Eldar A."/>
            <person name="Leadbetter J.R."/>
        </authorList>
    </citation>
    <scope>NUCLEOTIDE SEQUENCE [LARGE SCALE GENOMIC DNA]</scope>
    <source>
        <strain evidence="5">ATCC BAA-888 / DSM 13862 / ZAS-9</strain>
    </source>
</reference>
<dbReference type="AlphaFoldDB" id="F5YG42"/>
<dbReference type="Gene3D" id="1.10.3130.10">
    <property type="entry name" value="serine acetyltransferase, domain 1"/>
    <property type="match status" value="1"/>
</dbReference>
<dbReference type="GO" id="GO:0008652">
    <property type="term" value="P:amino acid biosynthetic process"/>
    <property type="evidence" value="ECO:0007669"/>
    <property type="project" value="UniProtKB-KW"/>
</dbReference>
<dbReference type="eggNOG" id="COG1045">
    <property type="taxonomic scope" value="Bacteria"/>
</dbReference>
<dbReference type="EC" id="2.3.1.30" evidence="4"/>
<dbReference type="NCBIfam" id="NF041874">
    <property type="entry name" value="EPS_EpsC"/>
    <property type="match status" value="1"/>
</dbReference>
<dbReference type="PANTHER" id="PTHR42811">
    <property type="entry name" value="SERINE ACETYLTRANSFERASE"/>
    <property type="match status" value="1"/>
</dbReference>
<evidence type="ECO:0000256" key="1">
    <source>
        <dbReference type="ARBA" id="ARBA00022605"/>
    </source>
</evidence>
<dbReference type="InterPro" id="IPR011004">
    <property type="entry name" value="Trimer_LpxA-like_sf"/>
</dbReference>
<dbReference type="InterPro" id="IPR045304">
    <property type="entry name" value="LbH_SAT"/>
</dbReference>
<dbReference type="InterPro" id="IPR053376">
    <property type="entry name" value="Serine_acetyltransferase"/>
</dbReference>
<organism evidence="4 5">
    <name type="scientific">Leadbettera azotonutricia (strain ATCC BAA-888 / DSM 13862 / ZAS-9)</name>
    <name type="common">Treponema azotonutricium</name>
    <dbReference type="NCBI Taxonomy" id="545695"/>
    <lineage>
        <taxon>Bacteria</taxon>
        <taxon>Pseudomonadati</taxon>
        <taxon>Spirochaetota</taxon>
        <taxon>Spirochaetia</taxon>
        <taxon>Spirochaetales</taxon>
        <taxon>Breznakiellaceae</taxon>
        <taxon>Leadbettera</taxon>
    </lineage>
</organism>
<dbReference type="FunCoup" id="F5YG42">
    <property type="interactions" value="212"/>
</dbReference>
<dbReference type="STRING" id="545695.TREAZ_0038"/>
<dbReference type="InParanoid" id="F5YG42"/>
<sequence>MRHLDKSIEALTESYTTYGLVNFSGGELLPSTQGVATIVSGFEELVFPGFREDEAVDRDNLLLATSEKVYRVARELIKEVEKSLAFAAKSGNSLWSGKDSCHEDAEIIVENFFDELPQLRVLLADDISAAFRGDPAAKSIEEVIVSYPGFEAIAVHRFANFFWKAGVPLIPRMMSELVHSQTGIDIHPGAEIGESFFIDHGTGIVIGETTIIGKNVKLYQGVTLGALSVKKIEANHKRHPTIEDDVTIYANATILGGETVIGRGSIIGGSVWITESVPPDSTVYLKTGEQVVRPKK</sequence>
<dbReference type="InterPro" id="IPR042122">
    <property type="entry name" value="Ser_AcTrfase_N_sf"/>
</dbReference>
<gene>
    <name evidence="4" type="ordered locus">TREAZ_0038</name>
</gene>
<accession>F5YG42</accession>
<name>F5YG42_LEAAZ</name>
<dbReference type="RefSeq" id="WP_015711883.1">
    <property type="nucleotide sequence ID" value="NC_015577.1"/>
</dbReference>
<evidence type="ECO:0000256" key="3">
    <source>
        <dbReference type="ARBA" id="ARBA00023315"/>
    </source>
</evidence>
<evidence type="ECO:0000313" key="5">
    <source>
        <dbReference type="Proteomes" id="UP000009222"/>
    </source>
</evidence>
<dbReference type="OrthoDB" id="9801456at2"/>
<dbReference type="EMBL" id="CP001841">
    <property type="protein sequence ID" value="AEF82350.1"/>
    <property type="molecule type" value="Genomic_DNA"/>
</dbReference>
<dbReference type="KEGG" id="taz:TREAZ_0038"/>
<dbReference type="SUPFAM" id="SSF51161">
    <property type="entry name" value="Trimeric LpxA-like enzymes"/>
    <property type="match status" value="1"/>
</dbReference>
<dbReference type="GO" id="GO:0009001">
    <property type="term" value="F:serine O-acetyltransferase activity"/>
    <property type="evidence" value="ECO:0007669"/>
    <property type="project" value="UniProtKB-EC"/>
</dbReference>
<proteinExistence type="predicted"/>
<evidence type="ECO:0000256" key="2">
    <source>
        <dbReference type="ARBA" id="ARBA00022679"/>
    </source>
</evidence>
<evidence type="ECO:0000313" key="4">
    <source>
        <dbReference type="EMBL" id="AEF82350.1"/>
    </source>
</evidence>